<evidence type="ECO:0000313" key="3">
    <source>
        <dbReference type="Proteomes" id="UP000177690"/>
    </source>
</evidence>
<feature type="transmembrane region" description="Helical" evidence="1">
    <location>
        <begin position="85"/>
        <end position="108"/>
    </location>
</feature>
<dbReference type="EMBL" id="MHJL01000034">
    <property type="protein sequence ID" value="OGY66852.1"/>
    <property type="molecule type" value="Genomic_DNA"/>
</dbReference>
<keyword evidence="1" id="KW-0812">Transmembrane</keyword>
<keyword evidence="1" id="KW-0472">Membrane</keyword>
<reference evidence="2 3" key="1">
    <citation type="journal article" date="2016" name="Nat. Commun.">
        <title>Thousands of microbial genomes shed light on interconnected biogeochemical processes in an aquifer system.</title>
        <authorList>
            <person name="Anantharaman K."/>
            <person name="Brown C.T."/>
            <person name="Hug L.A."/>
            <person name="Sharon I."/>
            <person name="Castelle C.J."/>
            <person name="Probst A.J."/>
            <person name="Thomas B.C."/>
            <person name="Singh A."/>
            <person name="Wilkins M.J."/>
            <person name="Karaoz U."/>
            <person name="Brodie E.L."/>
            <person name="Williams K.H."/>
            <person name="Hubbard S.S."/>
            <person name="Banfield J.F."/>
        </authorList>
    </citation>
    <scope>NUCLEOTIDE SEQUENCE [LARGE SCALE GENOMIC DNA]</scope>
</reference>
<name>A0A1G1ZQN2_9BACT</name>
<gene>
    <name evidence="2" type="ORF">A3I24_04155</name>
</gene>
<comment type="caution">
    <text evidence="2">The sequence shown here is derived from an EMBL/GenBank/DDBJ whole genome shotgun (WGS) entry which is preliminary data.</text>
</comment>
<feature type="transmembrane region" description="Helical" evidence="1">
    <location>
        <begin position="7"/>
        <end position="29"/>
    </location>
</feature>
<accession>A0A1G1ZQN2</accession>
<sequence>MNTKPYFLVSIIASAALFVIAAVLSYSAFSSSDYLLVIHFDSYQGINWFGNKWDVFGILGTGLFLGLVNYILVSALYSYSRFLSLLFSFFTVFLMILILISVGVIISVN</sequence>
<dbReference type="Proteomes" id="UP000177690">
    <property type="component" value="Unassembled WGS sequence"/>
</dbReference>
<organism evidence="2 3">
    <name type="scientific">Candidatus Harrisonbacteria bacterium RIFCSPLOWO2_02_FULL_41_13b</name>
    <dbReference type="NCBI Taxonomy" id="1798409"/>
    <lineage>
        <taxon>Bacteria</taxon>
        <taxon>Candidatus Harrisoniibacteriota</taxon>
    </lineage>
</organism>
<feature type="transmembrane region" description="Helical" evidence="1">
    <location>
        <begin position="55"/>
        <end position="73"/>
    </location>
</feature>
<evidence type="ECO:0000313" key="2">
    <source>
        <dbReference type="EMBL" id="OGY66852.1"/>
    </source>
</evidence>
<evidence type="ECO:0000256" key="1">
    <source>
        <dbReference type="SAM" id="Phobius"/>
    </source>
</evidence>
<protein>
    <submittedName>
        <fullName evidence="2">Uncharacterized protein</fullName>
    </submittedName>
</protein>
<dbReference type="AlphaFoldDB" id="A0A1G1ZQN2"/>
<proteinExistence type="predicted"/>
<keyword evidence="1" id="KW-1133">Transmembrane helix</keyword>